<feature type="region of interest" description="Disordered" evidence="8">
    <location>
        <begin position="1"/>
        <end position="77"/>
    </location>
</feature>
<dbReference type="SUPFAM" id="SSF50978">
    <property type="entry name" value="WD40 repeat-like"/>
    <property type="match status" value="1"/>
</dbReference>
<evidence type="ECO:0000256" key="6">
    <source>
        <dbReference type="ARBA" id="ARBA00023306"/>
    </source>
</evidence>
<dbReference type="GO" id="GO:0031145">
    <property type="term" value="P:anaphase-promoting complex-dependent catabolic process"/>
    <property type="evidence" value="ECO:0007669"/>
    <property type="project" value="TreeGrafter"/>
</dbReference>
<evidence type="ECO:0000256" key="8">
    <source>
        <dbReference type="SAM" id="MobiDB-lite"/>
    </source>
</evidence>
<dbReference type="GO" id="GO:0051301">
    <property type="term" value="P:cell division"/>
    <property type="evidence" value="ECO:0007669"/>
    <property type="project" value="UniProtKB-KW"/>
</dbReference>
<organism evidence="10 11">
    <name type="scientific">Hypholoma sublateritium (strain FD-334 SS-4)</name>
    <dbReference type="NCBI Taxonomy" id="945553"/>
    <lineage>
        <taxon>Eukaryota</taxon>
        <taxon>Fungi</taxon>
        <taxon>Dikarya</taxon>
        <taxon>Basidiomycota</taxon>
        <taxon>Agaricomycotina</taxon>
        <taxon>Agaricomycetes</taxon>
        <taxon>Agaricomycetidae</taxon>
        <taxon>Agaricales</taxon>
        <taxon>Agaricineae</taxon>
        <taxon>Strophariaceae</taxon>
        <taxon>Hypholoma</taxon>
    </lineage>
</organism>
<dbReference type="GO" id="GO:1990757">
    <property type="term" value="F:ubiquitin ligase activator activity"/>
    <property type="evidence" value="ECO:0007669"/>
    <property type="project" value="TreeGrafter"/>
</dbReference>
<dbReference type="InterPro" id="IPR056150">
    <property type="entry name" value="WD40_CDC20-Fz"/>
</dbReference>
<evidence type="ECO:0000259" key="9">
    <source>
        <dbReference type="Pfam" id="PF24807"/>
    </source>
</evidence>
<keyword evidence="6" id="KW-0131">Cell cycle</keyword>
<dbReference type="OrthoDB" id="10263272at2759"/>
<feature type="repeat" description="WD" evidence="7">
    <location>
        <begin position="298"/>
        <end position="332"/>
    </location>
</feature>
<evidence type="ECO:0000256" key="7">
    <source>
        <dbReference type="PROSITE-ProRule" id="PRU00221"/>
    </source>
</evidence>
<dbReference type="InterPro" id="IPR036322">
    <property type="entry name" value="WD40_repeat_dom_sf"/>
</dbReference>
<evidence type="ECO:0000256" key="3">
    <source>
        <dbReference type="ARBA" id="ARBA00022618"/>
    </source>
</evidence>
<feature type="region of interest" description="Disordered" evidence="8">
    <location>
        <begin position="555"/>
        <end position="579"/>
    </location>
</feature>
<name>A0A0D2MN28_HYPSF</name>
<gene>
    <name evidence="10" type="ORF">HYPSUDRAFT_214043</name>
</gene>
<dbReference type="Gene3D" id="2.130.10.10">
    <property type="entry name" value="YVTN repeat-like/Quinoprotein amine dehydrogenase"/>
    <property type="match status" value="1"/>
</dbReference>
<accession>A0A0D2MN28</accession>
<dbReference type="PROSITE" id="PS50294">
    <property type="entry name" value="WD_REPEATS_REGION"/>
    <property type="match status" value="1"/>
</dbReference>
<feature type="compositionally biased region" description="Polar residues" evidence="8">
    <location>
        <begin position="21"/>
        <end position="36"/>
    </location>
</feature>
<dbReference type="GO" id="GO:1905786">
    <property type="term" value="P:positive regulation of anaphase-promoting complex-dependent catabolic process"/>
    <property type="evidence" value="ECO:0007669"/>
    <property type="project" value="TreeGrafter"/>
</dbReference>
<dbReference type="OMA" id="CSGACLN"/>
<dbReference type="PANTHER" id="PTHR19918">
    <property type="entry name" value="CELL DIVISION CYCLE 20 CDC20 FIZZY -RELATED"/>
    <property type="match status" value="1"/>
</dbReference>
<dbReference type="GO" id="GO:0010997">
    <property type="term" value="F:anaphase-promoting complex binding"/>
    <property type="evidence" value="ECO:0007669"/>
    <property type="project" value="InterPro"/>
</dbReference>
<keyword evidence="11" id="KW-1185">Reference proteome</keyword>
<keyword evidence="2 7" id="KW-0853">WD repeat</keyword>
<evidence type="ECO:0000313" key="10">
    <source>
        <dbReference type="EMBL" id="KJA25343.1"/>
    </source>
</evidence>
<dbReference type="PROSITE" id="PS50082">
    <property type="entry name" value="WD_REPEATS_2"/>
    <property type="match status" value="2"/>
</dbReference>
<dbReference type="GO" id="GO:0005680">
    <property type="term" value="C:anaphase-promoting complex"/>
    <property type="evidence" value="ECO:0007669"/>
    <property type="project" value="TreeGrafter"/>
</dbReference>
<comment type="similarity">
    <text evidence="1">Belongs to the WD repeat CDC20/Fizzy family.</text>
</comment>
<dbReference type="SMART" id="SM00320">
    <property type="entry name" value="WD40"/>
    <property type="match status" value="6"/>
</dbReference>
<feature type="domain" description="CDC20/Fizzy WD40" evidence="9">
    <location>
        <begin position="246"/>
        <end position="544"/>
    </location>
</feature>
<evidence type="ECO:0000313" key="11">
    <source>
        <dbReference type="Proteomes" id="UP000054270"/>
    </source>
</evidence>
<evidence type="ECO:0000256" key="4">
    <source>
        <dbReference type="ARBA" id="ARBA00022737"/>
    </source>
</evidence>
<evidence type="ECO:0000256" key="5">
    <source>
        <dbReference type="ARBA" id="ARBA00022776"/>
    </source>
</evidence>
<feature type="compositionally biased region" description="Polar residues" evidence="8">
    <location>
        <begin position="58"/>
        <end position="74"/>
    </location>
</feature>
<dbReference type="STRING" id="945553.A0A0D2MN28"/>
<reference evidence="11" key="1">
    <citation type="submission" date="2014-04" db="EMBL/GenBank/DDBJ databases">
        <title>Evolutionary Origins and Diversification of the Mycorrhizal Mutualists.</title>
        <authorList>
            <consortium name="DOE Joint Genome Institute"/>
            <consortium name="Mycorrhizal Genomics Consortium"/>
            <person name="Kohler A."/>
            <person name="Kuo A."/>
            <person name="Nagy L.G."/>
            <person name="Floudas D."/>
            <person name="Copeland A."/>
            <person name="Barry K.W."/>
            <person name="Cichocki N."/>
            <person name="Veneault-Fourrey C."/>
            <person name="LaButti K."/>
            <person name="Lindquist E.A."/>
            <person name="Lipzen A."/>
            <person name="Lundell T."/>
            <person name="Morin E."/>
            <person name="Murat C."/>
            <person name="Riley R."/>
            <person name="Ohm R."/>
            <person name="Sun H."/>
            <person name="Tunlid A."/>
            <person name="Henrissat B."/>
            <person name="Grigoriev I.V."/>
            <person name="Hibbett D.S."/>
            <person name="Martin F."/>
        </authorList>
    </citation>
    <scope>NUCLEOTIDE SEQUENCE [LARGE SCALE GENOMIC DNA]</scope>
    <source>
        <strain evidence="11">FD-334 SS-4</strain>
    </source>
</reference>
<keyword evidence="5" id="KW-0498">Mitosis</keyword>
<dbReference type="Pfam" id="PF24807">
    <property type="entry name" value="WD40_CDC20-Fz"/>
    <property type="match status" value="1"/>
</dbReference>
<dbReference type="InterPro" id="IPR033010">
    <property type="entry name" value="Cdc20/Fizzy"/>
</dbReference>
<feature type="compositionally biased region" description="Low complexity" evidence="8">
    <location>
        <begin position="47"/>
        <end position="57"/>
    </location>
</feature>
<proteinExistence type="inferred from homology"/>
<dbReference type="InterPro" id="IPR015943">
    <property type="entry name" value="WD40/YVTN_repeat-like_dom_sf"/>
</dbReference>
<protein>
    <recommendedName>
        <fullName evidence="9">CDC20/Fizzy WD40 domain-containing protein</fullName>
    </recommendedName>
</protein>
<dbReference type="Proteomes" id="UP000054270">
    <property type="component" value="Unassembled WGS sequence"/>
</dbReference>
<feature type="repeat" description="WD" evidence="7">
    <location>
        <begin position="374"/>
        <end position="406"/>
    </location>
</feature>
<dbReference type="InterPro" id="IPR001680">
    <property type="entry name" value="WD40_rpt"/>
</dbReference>
<dbReference type="EMBL" id="KN817532">
    <property type="protein sequence ID" value="KJA25343.1"/>
    <property type="molecule type" value="Genomic_DNA"/>
</dbReference>
<evidence type="ECO:0000256" key="1">
    <source>
        <dbReference type="ARBA" id="ARBA00006445"/>
    </source>
</evidence>
<dbReference type="PANTHER" id="PTHR19918:SF8">
    <property type="entry name" value="FI02843P"/>
    <property type="match status" value="1"/>
</dbReference>
<keyword evidence="3" id="KW-0132">Cell division</keyword>
<sequence>MFNHPKTPSRYRSRSEVKTPLTPSLVSAMSNASLVASPTKRISRPGASTKSKSSTSAFDTTNPFIAPQSKSRPSSPIKRISANGIPTTEAFQRQASGGVIRKGGVESRLDVVTRDYVPPKQEIKRSKSTPAVNRATADTRDRFITSRETTDIAIVAATMEQLSLNPQAGSPGHTARLAAATGMPMNRRILGYHEQPPAASSSDTTLAQQREYAKPLYAQRPGAIATSTGASTNKTRKIPTQPERVLDAPGMVDDFYLNLISWSCQNAVAVALESSTYIWKADTGAVVQLGECPEGTYVSSVDFSGDGAFLGVGNGNGDVELWDVETGQKLRTMAGHQAQIATLSWHQHILTSGCGDGSIWHHDVRIGRHKVMELLGHTGEVCGLKWRTDGELLASGGNDNVVNIWDGRLGDVGEGARGSAKWTKRNHTAAVKAIAWCPWQPSLLASGGGTNDATINIWNSTTGARLHTLRTPSQITSIQWAPRKKELLTTHGYPTNSIMIHAYPSMERVAEIRDAHDSRVLFSCVGPAGDVVCTGAGDENLKFWRIWEVASESTKKKSTGEELGGGRSNSTKEGILSIR</sequence>
<keyword evidence="4" id="KW-0677">Repeat</keyword>
<dbReference type="AlphaFoldDB" id="A0A0D2MN28"/>
<evidence type="ECO:0000256" key="2">
    <source>
        <dbReference type="ARBA" id="ARBA00022574"/>
    </source>
</evidence>